<reference evidence="1" key="1">
    <citation type="journal article" date="2020" name="Stud. Mycol.">
        <title>101 Dothideomycetes genomes: a test case for predicting lifestyles and emergence of pathogens.</title>
        <authorList>
            <person name="Haridas S."/>
            <person name="Albert R."/>
            <person name="Binder M."/>
            <person name="Bloem J."/>
            <person name="Labutti K."/>
            <person name="Salamov A."/>
            <person name="Andreopoulos B."/>
            <person name="Baker S."/>
            <person name="Barry K."/>
            <person name="Bills G."/>
            <person name="Bluhm B."/>
            <person name="Cannon C."/>
            <person name="Castanera R."/>
            <person name="Culley D."/>
            <person name="Daum C."/>
            <person name="Ezra D."/>
            <person name="Gonzalez J."/>
            <person name="Henrissat B."/>
            <person name="Kuo A."/>
            <person name="Liang C."/>
            <person name="Lipzen A."/>
            <person name="Lutzoni F."/>
            <person name="Magnuson J."/>
            <person name="Mondo S."/>
            <person name="Nolan M."/>
            <person name="Ohm R."/>
            <person name="Pangilinan J."/>
            <person name="Park H.-J."/>
            <person name="Ramirez L."/>
            <person name="Alfaro M."/>
            <person name="Sun H."/>
            <person name="Tritt A."/>
            <person name="Yoshinaga Y."/>
            <person name="Zwiers L.-H."/>
            <person name="Turgeon B."/>
            <person name="Goodwin S."/>
            <person name="Spatafora J."/>
            <person name="Crous P."/>
            <person name="Grigoriev I."/>
        </authorList>
    </citation>
    <scope>NUCLEOTIDE SEQUENCE</scope>
    <source>
        <strain evidence="1">ATCC 200398</strain>
    </source>
</reference>
<organism evidence="1 2">
    <name type="scientific">Lindgomyces ingoldianus</name>
    <dbReference type="NCBI Taxonomy" id="673940"/>
    <lineage>
        <taxon>Eukaryota</taxon>
        <taxon>Fungi</taxon>
        <taxon>Dikarya</taxon>
        <taxon>Ascomycota</taxon>
        <taxon>Pezizomycotina</taxon>
        <taxon>Dothideomycetes</taxon>
        <taxon>Pleosporomycetidae</taxon>
        <taxon>Pleosporales</taxon>
        <taxon>Lindgomycetaceae</taxon>
        <taxon>Lindgomyces</taxon>
    </lineage>
</organism>
<dbReference type="Proteomes" id="UP000799755">
    <property type="component" value="Unassembled WGS sequence"/>
</dbReference>
<gene>
    <name evidence="1" type="ORF">BDR25DRAFT_1236</name>
</gene>
<keyword evidence="2" id="KW-1185">Reference proteome</keyword>
<dbReference type="EMBL" id="MU003492">
    <property type="protein sequence ID" value="KAF2477470.1"/>
    <property type="molecule type" value="Genomic_DNA"/>
</dbReference>
<evidence type="ECO:0000313" key="2">
    <source>
        <dbReference type="Proteomes" id="UP000799755"/>
    </source>
</evidence>
<accession>A0ACB6RGL4</accession>
<proteinExistence type="predicted"/>
<protein>
    <submittedName>
        <fullName evidence="1">Uncharacterized protein</fullName>
    </submittedName>
</protein>
<evidence type="ECO:0000313" key="1">
    <source>
        <dbReference type="EMBL" id="KAF2477470.1"/>
    </source>
</evidence>
<comment type="caution">
    <text evidence="1">The sequence shown here is derived from an EMBL/GenBank/DDBJ whole genome shotgun (WGS) entry which is preliminary data.</text>
</comment>
<name>A0ACB6RGL4_9PLEO</name>
<sequence length="455" mass="47685">MAFATKSLFGDFITAIAFFVLLAQTAASDFTVSYCSSQNTGSGSEDLVHIWQSNGWCHDKCVDVAAFAVVQNQSCWCSDYIPANQQDTGDCNEDCPGFPDEKCGNQEKGLFGYIALEKKPSGTQSASQPSVTKVSTPPVSASSQSPSSSAAPSSDAPSSEPTAVSSRSPSLLASASIDITASSRSSIHILSQFTFPYTQLVARSTISVGSFSWISLSPSAPPSPVSSAKETHQNPETVVETVTASPPVVTLTPSAPGPAATTFKTTASSVPSQAFVPTPITSVQTLTVSGVVVTQTVVSSAGAAPALTDHQKKGTPIGAIVGGVIGGLVFLVLLGLLAFFLMRRRKLQQDGGQSGVQRNTSTMSRSGLLAGEKLPAIHTNVKRNSRFGVDNDSISPISGSDRRNSRPYIYDQRLNPSAMMTLDNVSRASVVSLDDGRDYGRTLNVTNPDPDPHPK</sequence>